<dbReference type="EC" id="6.1.1.4" evidence="2"/>
<dbReference type="EMBL" id="BAIV01000030">
    <property type="protein sequence ID" value="GAE85683.1"/>
    <property type="molecule type" value="Genomic_DNA"/>
</dbReference>
<dbReference type="PANTHER" id="PTHR43740">
    <property type="entry name" value="LEUCYL-TRNA SYNTHETASE"/>
    <property type="match status" value="1"/>
</dbReference>
<proteinExistence type="inferred from homology"/>
<dbReference type="FunFam" id="3.40.50.620:FF:000154">
    <property type="entry name" value="Leucine--tRNA ligase"/>
    <property type="match status" value="1"/>
</dbReference>
<sequence>MNVACNEDLNFTAAEWKAMSEKEQQEILMNYRIAYTGEMMVNWCQELGTVLANDEVVDGVSERGGYPVVQKKMRQWCLRVSAYAQRLLDGLDLIDWTESLKETQKNWIGRSEGAEIKFKVKDSELEFTIFTTRADTMFGVTFMVLAPESELVEKVTIDEHKAEVDAYRNRTSKRTERERISDRSITGVFSGSYAINPFTGEAVPIWISDYVLAGYGTGAIMAVPGHDSRDHAFAKHFGLEIRPLVEGCDVSEESFDAKEGIVCNSPREGVTPYCDLSLNGLTVKEAIEATKKYVKDNNLGRVKVNFRLRDATFSRQRYWGEPFPVYYKDEMPYMIDESCLPLELPDVVKFLPTETGAPPLGHAKKWAWDTVNKCVVDNDKIDNSTIFPLELNTMPGFAGSSAYYLRYMDPKNPTALVDPKIVEYWKNVDLYIGGTEHATGHLVYSRFWNKFLRDMGVSITEEPFQKLVNQGMIQVEATLYIALKIPIHLYR</sequence>
<keyword evidence="4" id="KW-0547">Nucleotide-binding</keyword>
<dbReference type="SUPFAM" id="SSF50677">
    <property type="entry name" value="ValRS/IleRS/LeuRS editing domain"/>
    <property type="match status" value="1"/>
</dbReference>
<dbReference type="FunFam" id="3.40.50.620:FF:000056">
    <property type="entry name" value="Leucine--tRNA ligase"/>
    <property type="match status" value="1"/>
</dbReference>
<dbReference type="PRINTS" id="PR00985">
    <property type="entry name" value="TRNASYNTHLEU"/>
</dbReference>
<evidence type="ECO:0000256" key="2">
    <source>
        <dbReference type="ARBA" id="ARBA00013164"/>
    </source>
</evidence>
<evidence type="ECO:0000313" key="10">
    <source>
        <dbReference type="Proteomes" id="UP000019131"/>
    </source>
</evidence>
<organism evidence="9 10">
    <name type="scientific">Bacteroides reticulotermitis JCM 10512</name>
    <dbReference type="NCBI Taxonomy" id="1445607"/>
    <lineage>
        <taxon>Bacteria</taxon>
        <taxon>Pseudomonadati</taxon>
        <taxon>Bacteroidota</taxon>
        <taxon>Bacteroidia</taxon>
        <taxon>Bacteroidales</taxon>
        <taxon>Bacteroidaceae</taxon>
        <taxon>Bacteroides</taxon>
    </lineage>
</organism>
<keyword evidence="10" id="KW-1185">Reference proteome</keyword>
<dbReference type="PANTHER" id="PTHR43740:SF2">
    <property type="entry name" value="LEUCINE--TRNA LIGASE, MITOCHONDRIAL"/>
    <property type="match status" value="1"/>
</dbReference>
<dbReference type="GO" id="GO:0002161">
    <property type="term" value="F:aminoacyl-tRNA deacylase activity"/>
    <property type="evidence" value="ECO:0007669"/>
    <property type="project" value="InterPro"/>
</dbReference>
<evidence type="ECO:0000259" key="8">
    <source>
        <dbReference type="Pfam" id="PF13603"/>
    </source>
</evidence>
<keyword evidence="7 9" id="KW-0030">Aminoacyl-tRNA synthetase</keyword>
<dbReference type="AlphaFoldDB" id="W4UYL4"/>
<comment type="caution">
    <text evidence="9">The sequence shown here is derived from an EMBL/GenBank/DDBJ whole genome shotgun (WGS) entry which is preliminary data.</text>
</comment>
<dbReference type="GO" id="GO:0005829">
    <property type="term" value="C:cytosol"/>
    <property type="evidence" value="ECO:0007669"/>
    <property type="project" value="TreeGrafter"/>
</dbReference>
<dbReference type="Gene3D" id="3.40.50.620">
    <property type="entry name" value="HUPs"/>
    <property type="match status" value="2"/>
</dbReference>
<dbReference type="SUPFAM" id="SSF52374">
    <property type="entry name" value="Nucleotidylyl transferase"/>
    <property type="match status" value="1"/>
</dbReference>
<keyword evidence="3" id="KW-0436">Ligase</keyword>
<dbReference type="InterPro" id="IPR014729">
    <property type="entry name" value="Rossmann-like_a/b/a_fold"/>
</dbReference>
<keyword evidence="6" id="KW-0648">Protein biosynthesis</keyword>
<keyword evidence="5" id="KW-0067">ATP-binding</keyword>
<reference evidence="9 10" key="1">
    <citation type="journal article" date="2014" name="Genome Announc.">
        <title>Draft Genome Sequence of Bacteroides reticulotermitis Strain JCM 10512T, Isolated from the Gut of a Termite.</title>
        <authorList>
            <person name="Yuki M."/>
            <person name="Oshima K."/>
            <person name="Suda W."/>
            <person name="Sakamoto M."/>
            <person name="Iida T."/>
            <person name="Hattori M."/>
            <person name="Ohkuma M."/>
        </authorList>
    </citation>
    <scope>NUCLEOTIDE SEQUENCE [LARGE SCALE GENOMIC DNA]</scope>
    <source>
        <strain evidence="9 10">JCM 10512</strain>
    </source>
</reference>
<dbReference type="Proteomes" id="UP000019131">
    <property type="component" value="Unassembled WGS sequence"/>
</dbReference>
<evidence type="ECO:0000256" key="4">
    <source>
        <dbReference type="ARBA" id="ARBA00022741"/>
    </source>
</evidence>
<evidence type="ECO:0000313" key="9">
    <source>
        <dbReference type="EMBL" id="GAE85683.1"/>
    </source>
</evidence>
<dbReference type="InterPro" id="IPR025709">
    <property type="entry name" value="Leu_tRNA-synth_edit"/>
</dbReference>
<name>W4UYL4_9BACE</name>
<dbReference type="Gene3D" id="3.90.740.10">
    <property type="entry name" value="Valyl/Leucyl/Isoleucyl-tRNA synthetase, editing domain"/>
    <property type="match status" value="1"/>
</dbReference>
<accession>W4UYL4</accession>
<evidence type="ECO:0000256" key="5">
    <source>
        <dbReference type="ARBA" id="ARBA00022840"/>
    </source>
</evidence>
<comment type="similarity">
    <text evidence="1">Belongs to the class-I aminoacyl-tRNA synthetase family.</text>
</comment>
<dbReference type="Pfam" id="PF13603">
    <property type="entry name" value="tRNA-synt_1_2"/>
    <property type="match status" value="1"/>
</dbReference>
<feature type="domain" description="Leucyl-tRNA synthetase editing" evidence="8">
    <location>
        <begin position="105"/>
        <end position="266"/>
    </location>
</feature>
<evidence type="ECO:0000256" key="1">
    <source>
        <dbReference type="ARBA" id="ARBA00005594"/>
    </source>
</evidence>
<dbReference type="InterPro" id="IPR002302">
    <property type="entry name" value="Leu-tRNA-ligase"/>
</dbReference>
<dbReference type="GO" id="GO:0006429">
    <property type="term" value="P:leucyl-tRNA aminoacylation"/>
    <property type="evidence" value="ECO:0007669"/>
    <property type="project" value="InterPro"/>
</dbReference>
<evidence type="ECO:0000256" key="6">
    <source>
        <dbReference type="ARBA" id="ARBA00022917"/>
    </source>
</evidence>
<dbReference type="STRING" id="1445607.JCM10512_4136"/>
<dbReference type="GO" id="GO:0004823">
    <property type="term" value="F:leucine-tRNA ligase activity"/>
    <property type="evidence" value="ECO:0007669"/>
    <property type="project" value="UniProtKB-EC"/>
</dbReference>
<protein>
    <recommendedName>
        <fullName evidence="2">leucine--tRNA ligase</fullName>
        <ecNumber evidence="2">6.1.1.4</ecNumber>
    </recommendedName>
</protein>
<dbReference type="GO" id="GO:0005524">
    <property type="term" value="F:ATP binding"/>
    <property type="evidence" value="ECO:0007669"/>
    <property type="project" value="UniProtKB-KW"/>
</dbReference>
<dbReference type="InterPro" id="IPR009008">
    <property type="entry name" value="Val/Leu/Ile-tRNA-synth_edit"/>
</dbReference>
<evidence type="ECO:0000256" key="3">
    <source>
        <dbReference type="ARBA" id="ARBA00022598"/>
    </source>
</evidence>
<gene>
    <name evidence="9" type="ORF">JCM10512_4136</name>
</gene>
<evidence type="ECO:0000256" key="7">
    <source>
        <dbReference type="ARBA" id="ARBA00023146"/>
    </source>
</evidence>